<dbReference type="STRING" id="1044.EH31_02950"/>
<sequence>MTRRADPRTSRSLVPRGQLPSFTPVPRQYERHDGWTPERQQNFIEALADTGSVASACKKVDMSTVGAYHLRRQEGAESFRKAWKKALDLGIQQLEDVAMERALHGVDEPVYSYGELVGVRKKVNDRLLMFMLRNRAPERFGNAAAKGGGSLKGLNAVGRMEKRRLKKKWRAKFRAEWEAEQVDEAKKRSAPVTVQAIRENIDAKIAGIRREVELTRQREWEQFSEETRKAWKAFEALRNADFERLEADEAFRRRHERGSRETVNCEPFDWRKKPEPPRPRKTVHGLKDDGWDEREPEQPSS</sequence>
<name>A0A074MFU6_ERYLO</name>
<dbReference type="OrthoDB" id="7282816at2"/>
<evidence type="ECO:0000313" key="3">
    <source>
        <dbReference type="Proteomes" id="UP000027647"/>
    </source>
</evidence>
<dbReference type="Proteomes" id="UP000027647">
    <property type="component" value="Unassembled WGS sequence"/>
</dbReference>
<dbReference type="eggNOG" id="ENOG5032YEX">
    <property type="taxonomic scope" value="Bacteria"/>
</dbReference>
<keyword evidence="3" id="KW-1185">Reference proteome</keyword>
<dbReference type="RefSeq" id="WP_051698883.1">
    <property type="nucleotide sequence ID" value="NZ_JMIW01000001.1"/>
</dbReference>
<dbReference type="Gene3D" id="1.10.10.60">
    <property type="entry name" value="Homeodomain-like"/>
    <property type="match status" value="1"/>
</dbReference>
<comment type="caution">
    <text evidence="2">The sequence shown here is derived from an EMBL/GenBank/DDBJ whole genome shotgun (WGS) entry which is preliminary data.</text>
</comment>
<gene>
    <name evidence="2" type="ORF">EH31_02950</name>
</gene>
<evidence type="ECO:0008006" key="4">
    <source>
        <dbReference type="Google" id="ProtNLM"/>
    </source>
</evidence>
<dbReference type="AlphaFoldDB" id="A0A074MFU6"/>
<dbReference type="EMBL" id="JMIW01000001">
    <property type="protein sequence ID" value="KEO91645.1"/>
    <property type="molecule type" value="Genomic_DNA"/>
</dbReference>
<evidence type="ECO:0000256" key="1">
    <source>
        <dbReference type="SAM" id="MobiDB-lite"/>
    </source>
</evidence>
<feature type="region of interest" description="Disordered" evidence="1">
    <location>
        <begin position="1"/>
        <end position="25"/>
    </location>
</feature>
<feature type="compositionally biased region" description="Basic and acidic residues" evidence="1">
    <location>
        <begin position="268"/>
        <end position="278"/>
    </location>
</feature>
<protein>
    <recommendedName>
        <fullName evidence="4">Terminase</fullName>
    </recommendedName>
</protein>
<feature type="region of interest" description="Disordered" evidence="1">
    <location>
        <begin position="253"/>
        <end position="301"/>
    </location>
</feature>
<reference evidence="2 3" key="1">
    <citation type="submission" date="2014-04" db="EMBL/GenBank/DDBJ databases">
        <title>A comprehensive comparison of genomes of Erythrobacter spp. strains.</title>
        <authorList>
            <person name="Zheng Q."/>
        </authorList>
    </citation>
    <scope>NUCLEOTIDE SEQUENCE [LARGE SCALE GENOMIC DNA]</scope>
    <source>
        <strain evidence="2 3">DSM 6997</strain>
    </source>
</reference>
<proteinExistence type="predicted"/>
<accession>A0A074MFU6</accession>
<evidence type="ECO:0000313" key="2">
    <source>
        <dbReference type="EMBL" id="KEO91645.1"/>
    </source>
</evidence>
<organism evidence="2 3">
    <name type="scientific">Erythrobacter longus</name>
    <dbReference type="NCBI Taxonomy" id="1044"/>
    <lineage>
        <taxon>Bacteria</taxon>
        <taxon>Pseudomonadati</taxon>
        <taxon>Pseudomonadota</taxon>
        <taxon>Alphaproteobacteria</taxon>
        <taxon>Sphingomonadales</taxon>
        <taxon>Erythrobacteraceae</taxon>
        <taxon>Erythrobacter/Porphyrobacter group</taxon>
        <taxon>Erythrobacter</taxon>
    </lineage>
</organism>